<feature type="binding site" evidence="14">
    <location>
        <position position="279"/>
    </location>
    <ligand>
        <name>Ca(2+)</name>
        <dbReference type="ChEBI" id="CHEBI:29108"/>
        <label>2</label>
    </ligand>
</feature>
<feature type="binding site" evidence="14">
    <location>
        <position position="106"/>
    </location>
    <ligand>
        <name>Ca(2+)</name>
        <dbReference type="ChEBI" id="CHEBI:29108"/>
        <label>1</label>
    </ligand>
</feature>
<feature type="disulfide bond" evidence="16">
    <location>
        <begin position="69"/>
        <end position="148"/>
    </location>
</feature>
<feature type="disulfide bond" evidence="16">
    <location>
        <begin position="102"/>
        <end position="107"/>
    </location>
</feature>
<keyword evidence="10 14" id="KW-0408">Iron</keyword>
<evidence type="ECO:0000313" key="20">
    <source>
        <dbReference type="EMBL" id="KGN54100.1"/>
    </source>
</evidence>
<accession>A0A0A0KWW3</accession>
<keyword evidence="6 17" id="KW-0349">Heme</keyword>
<feature type="disulfide bond" evidence="16">
    <location>
        <begin position="233"/>
        <end position="265"/>
    </location>
</feature>
<dbReference type="GO" id="GO:0020037">
    <property type="term" value="F:heme binding"/>
    <property type="evidence" value="ECO:0007669"/>
    <property type="project" value="UniProtKB-UniRule"/>
</dbReference>
<evidence type="ECO:0000256" key="10">
    <source>
        <dbReference type="ARBA" id="ARBA00023004"/>
    </source>
</evidence>
<feature type="binding site" evidence="14">
    <location>
        <position position="104"/>
    </location>
    <ligand>
        <name>Ca(2+)</name>
        <dbReference type="ChEBI" id="CHEBI:29108"/>
        <label>1</label>
    </ligand>
</feature>
<dbReference type="GO" id="GO:0005576">
    <property type="term" value="C:extracellular region"/>
    <property type="evidence" value="ECO:0007669"/>
    <property type="project" value="UniProtKB-SubCell"/>
</dbReference>
<dbReference type="InterPro" id="IPR019794">
    <property type="entry name" value="Peroxidases_AS"/>
</dbReference>
<evidence type="ECO:0000256" key="6">
    <source>
        <dbReference type="ARBA" id="ARBA00022617"/>
    </source>
</evidence>
<evidence type="ECO:0000256" key="15">
    <source>
        <dbReference type="PIRSR" id="PIRSR600823-4"/>
    </source>
</evidence>
<dbReference type="EC" id="1.11.1.7" evidence="4 17"/>
<keyword evidence="8 14" id="KW-0106">Calcium</keyword>
<dbReference type="AlphaFoldDB" id="A0A0A0KWW3"/>
<evidence type="ECO:0000256" key="16">
    <source>
        <dbReference type="PIRSR" id="PIRSR600823-5"/>
    </source>
</evidence>
<dbReference type="Proteomes" id="UP000029981">
    <property type="component" value="Chromosome 4"/>
</dbReference>
<reference evidence="20 21" key="2">
    <citation type="journal article" date="2009" name="PLoS ONE">
        <title>An integrated genetic and cytogenetic map of the cucumber genome.</title>
        <authorList>
            <person name="Ren Y."/>
            <person name="Zhang Z."/>
            <person name="Liu J."/>
            <person name="Staub J.E."/>
            <person name="Han Y."/>
            <person name="Cheng Z."/>
            <person name="Li X."/>
            <person name="Lu J."/>
            <person name="Miao H."/>
            <person name="Kang H."/>
            <person name="Xie B."/>
            <person name="Gu X."/>
            <person name="Wang X."/>
            <person name="Du Y."/>
            <person name="Jin W."/>
            <person name="Huang S."/>
        </authorList>
    </citation>
    <scope>NUCLEOTIDE SEQUENCE [LARGE SCALE GENOMIC DNA]</scope>
    <source>
        <strain evidence="21">cv. 9930</strain>
    </source>
</reference>
<feature type="binding site" evidence="14">
    <location>
        <position position="108"/>
    </location>
    <ligand>
        <name>Ca(2+)</name>
        <dbReference type="ChEBI" id="CHEBI:29108"/>
        <label>1</label>
    </ligand>
</feature>
<keyword evidence="7 14" id="KW-0479">Metal-binding</keyword>
<evidence type="ECO:0000256" key="4">
    <source>
        <dbReference type="ARBA" id="ARBA00012313"/>
    </source>
</evidence>
<evidence type="ECO:0000256" key="3">
    <source>
        <dbReference type="ARBA" id="ARBA00006873"/>
    </source>
</evidence>
<reference evidence="20 21" key="3">
    <citation type="journal article" date="2010" name="BMC Genomics">
        <title>Transcriptome sequencing and comparative analysis of cucumber flowers with different sex types.</title>
        <authorList>
            <person name="Guo S."/>
            <person name="Zheng Y."/>
            <person name="Joung J.G."/>
            <person name="Liu S."/>
            <person name="Zhang Z."/>
            <person name="Crasta O.R."/>
            <person name="Sobral B.W."/>
            <person name="Xu Y."/>
            <person name="Huang S."/>
            <person name="Fei Z."/>
        </authorList>
    </citation>
    <scope>NUCLEOTIDE SEQUENCE [LARGE SCALE GENOMIC DNA]</scope>
    <source>
        <strain evidence="21">cv. 9930</strain>
    </source>
</reference>
<dbReference type="GO" id="GO:0042744">
    <property type="term" value="P:hydrogen peroxide catabolic process"/>
    <property type="evidence" value="ECO:0007669"/>
    <property type="project" value="UniProtKB-KW"/>
</dbReference>
<feature type="binding site" evidence="14">
    <location>
        <position position="101"/>
    </location>
    <ligand>
        <name>Ca(2+)</name>
        <dbReference type="ChEBI" id="CHEBI:29108"/>
        <label>1</label>
    </ligand>
</feature>
<feature type="site" description="Transition state stabilizer" evidence="15">
    <location>
        <position position="96"/>
    </location>
</feature>
<keyword evidence="21" id="KW-1185">Reference proteome</keyword>
<dbReference type="STRING" id="3659.A0A0A0KWW3"/>
<keyword evidence="17" id="KW-0376">Hydrogen peroxide</keyword>
<feature type="binding site" evidence="14">
    <location>
        <position position="284"/>
    </location>
    <ligand>
        <name>Ca(2+)</name>
        <dbReference type="ChEBI" id="CHEBI:29108"/>
        <label>2</label>
    </ligand>
</feature>
<reference evidence="20 21" key="1">
    <citation type="journal article" date="2009" name="Nat. Genet.">
        <title>The genome of the cucumber, Cucumis sativus L.</title>
        <authorList>
            <person name="Huang S."/>
            <person name="Li R."/>
            <person name="Zhang Z."/>
            <person name="Li L."/>
            <person name="Gu X."/>
            <person name="Fan W."/>
            <person name="Lucas W.J."/>
            <person name="Wang X."/>
            <person name="Xie B."/>
            <person name="Ni P."/>
            <person name="Ren Y."/>
            <person name="Zhu H."/>
            <person name="Li J."/>
            <person name="Lin K."/>
            <person name="Jin W."/>
            <person name="Fei Z."/>
            <person name="Li G."/>
            <person name="Staub J."/>
            <person name="Kilian A."/>
            <person name="van der Vossen E.A."/>
            <person name="Wu Y."/>
            <person name="Guo J."/>
            <person name="He J."/>
            <person name="Jia Z."/>
            <person name="Ren Y."/>
            <person name="Tian G."/>
            <person name="Lu Y."/>
            <person name="Ruan J."/>
            <person name="Qian W."/>
            <person name="Wang M."/>
            <person name="Huang Q."/>
            <person name="Li B."/>
            <person name="Xuan Z."/>
            <person name="Cao J."/>
            <person name="Asan"/>
            <person name="Wu Z."/>
            <person name="Zhang J."/>
            <person name="Cai Q."/>
            <person name="Bai Y."/>
            <person name="Zhao B."/>
            <person name="Han Y."/>
            <person name="Li Y."/>
            <person name="Li X."/>
            <person name="Wang S."/>
            <person name="Shi Q."/>
            <person name="Liu S."/>
            <person name="Cho W.K."/>
            <person name="Kim J.Y."/>
            <person name="Xu Y."/>
            <person name="Heller-Uszynska K."/>
            <person name="Miao H."/>
            <person name="Cheng Z."/>
            <person name="Zhang S."/>
            <person name="Wu J."/>
            <person name="Yang Y."/>
            <person name="Kang H."/>
            <person name="Li M."/>
            <person name="Liang H."/>
            <person name="Ren X."/>
            <person name="Shi Z."/>
            <person name="Wen M."/>
            <person name="Jian M."/>
            <person name="Yang H."/>
            <person name="Zhang G."/>
            <person name="Yang Z."/>
            <person name="Chen R."/>
            <person name="Liu S."/>
            <person name="Li J."/>
            <person name="Ma L."/>
            <person name="Liu H."/>
            <person name="Zhou Y."/>
            <person name="Zhao J."/>
            <person name="Fang X."/>
            <person name="Li G."/>
            <person name="Fang L."/>
            <person name="Li Y."/>
            <person name="Liu D."/>
            <person name="Zheng H."/>
            <person name="Zhang Y."/>
            <person name="Qin N."/>
            <person name="Li Z."/>
            <person name="Yang G."/>
            <person name="Yang S."/>
            <person name="Bolund L."/>
            <person name="Kristiansen K."/>
            <person name="Zheng H."/>
            <person name="Li S."/>
            <person name="Zhang X."/>
            <person name="Yang H."/>
            <person name="Wang J."/>
            <person name="Sun R."/>
            <person name="Zhang B."/>
            <person name="Jiang S."/>
            <person name="Wang J."/>
            <person name="Du Y."/>
            <person name="Li S."/>
        </authorList>
    </citation>
    <scope>NUCLEOTIDE SEQUENCE [LARGE SCALE GENOMIC DNA]</scope>
    <source>
        <strain evidence="21">cv. 9930</strain>
    </source>
</reference>
<keyword evidence="17" id="KW-0964">Secreted</keyword>
<feature type="disulfide bond" evidence="16">
    <location>
        <begin position="154"/>
        <end position="354"/>
    </location>
</feature>
<comment type="similarity">
    <text evidence="3">Belongs to the peroxidase family. Ascorbate peroxidase subfamily.</text>
</comment>
<comment type="subcellular location">
    <subcellularLocation>
        <location evidence="17">Secreted</location>
    </subcellularLocation>
</comment>
<dbReference type="CDD" id="cd00693">
    <property type="entry name" value="secretory_peroxidase"/>
    <property type="match status" value="1"/>
</dbReference>
<feature type="binding site" description="axial binding residue" evidence="14">
    <location>
        <position position="226"/>
    </location>
    <ligand>
        <name>heme b</name>
        <dbReference type="ChEBI" id="CHEBI:60344"/>
    </ligand>
    <ligandPart>
        <name>Fe</name>
        <dbReference type="ChEBI" id="CHEBI:18248"/>
    </ligandPart>
</feature>
<proteinExistence type="inferred from homology"/>
<evidence type="ECO:0000256" key="12">
    <source>
        <dbReference type="ARBA" id="ARBA00023180"/>
    </source>
</evidence>
<feature type="active site" description="Proton acceptor" evidence="13">
    <location>
        <position position="100"/>
    </location>
</feature>
<dbReference type="GO" id="GO:0009505">
    <property type="term" value="C:plant-type cell wall"/>
    <property type="evidence" value="ECO:0000318"/>
    <property type="project" value="GO_Central"/>
</dbReference>
<feature type="binding site" evidence="14">
    <location>
        <position position="110"/>
    </location>
    <ligand>
        <name>Ca(2+)</name>
        <dbReference type="ChEBI" id="CHEBI:29108"/>
        <label>1</label>
    </ligand>
</feature>
<evidence type="ECO:0000256" key="1">
    <source>
        <dbReference type="ARBA" id="ARBA00000189"/>
    </source>
</evidence>
<comment type="cofactor">
    <cofactor evidence="14 17">
        <name>Ca(2+)</name>
        <dbReference type="ChEBI" id="CHEBI:29108"/>
    </cofactor>
    <text evidence="14 17">Binds 2 calcium ions per subunit.</text>
</comment>
<dbReference type="PROSITE" id="PS00436">
    <property type="entry name" value="PEROXIDASE_2"/>
    <property type="match status" value="1"/>
</dbReference>
<dbReference type="SUPFAM" id="SSF48113">
    <property type="entry name" value="Heme-dependent peroxidases"/>
    <property type="match status" value="1"/>
</dbReference>
<dbReference type="Gene3D" id="1.10.520.10">
    <property type="match status" value="1"/>
</dbReference>
<dbReference type="Pfam" id="PF00141">
    <property type="entry name" value="peroxidase"/>
    <property type="match status" value="1"/>
</dbReference>
<comment type="function">
    <text evidence="2">Removal of H(2)O(2), oxidation of toxic reductants, biosynthesis and degradation of lignin, suberization, auxin catabolism, response to environmental stresses such as wounding, pathogen attack and oxidative stress. These functions might be dependent on each isozyme/isoform in each plant tissue.</text>
</comment>
<feature type="region of interest" description="Disordered" evidence="18">
    <location>
        <begin position="358"/>
        <end position="377"/>
    </location>
</feature>
<organism evidence="20 21">
    <name type="scientific">Cucumis sativus</name>
    <name type="common">Cucumber</name>
    <dbReference type="NCBI Taxonomy" id="3659"/>
    <lineage>
        <taxon>Eukaryota</taxon>
        <taxon>Viridiplantae</taxon>
        <taxon>Streptophyta</taxon>
        <taxon>Embryophyta</taxon>
        <taxon>Tracheophyta</taxon>
        <taxon>Spermatophyta</taxon>
        <taxon>Magnoliopsida</taxon>
        <taxon>eudicotyledons</taxon>
        <taxon>Gunneridae</taxon>
        <taxon>Pentapetalae</taxon>
        <taxon>rosids</taxon>
        <taxon>fabids</taxon>
        <taxon>Cucurbitales</taxon>
        <taxon>Cucurbitaceae</taxon>
        <taxon>Benincaseae</taxon>
        <taxon>Cucumis</taxon>
    </lineage>
</organism>
<reference evidence="20 21" key="4">
    <citation type="journal article" date="2011" name="BMC Genomics">
        <title>RNA-Seq improves annotation of protein-coding genes in the cucumber genome.</title>
        <authorList>
            <person name="Li Z."/>
            <person name="Zhang Z."/>
            <person name="Yan P."/>
            <person name="Huang S."/>
            <person name="Fei Z."/>
            <person name="Lin K."/>
        </authorList>
    </citation>
    <scope>NUCLEOTIDE SEQUENCE [LARGE SCALE GENOMIC DNA]</scope>
    <source>
        <strain evidence="21">cv. 9930</strain>
    </source>
</reference>
<evidence type="ECO:0000256" key="13">
    <source>
        <dbReference type="PIRSR" id="PIRSR600823-1"/>
    </source>
</evidence>
<dbReference type="PANTHER" id="PTHR31388">
    <property type="entry name" value="PEROXIDASE 72-RELATED"/>
    <property type="match status" value="1"/>
</dbReference>
<dbReference type="FunFam" id="1.10.420.10:FF:000001">
    <property type="entry name" value="Peroxidase"/>
    <property type="match status" value="1"/>
</dbReference>
<evidence type="ECO:0000256" key="7">
    <source>
        <dbReference type="ARBA" id="ARBA00022723"/>
    </source>
</evidence>
<dbReference type="InterPro" id="IPR019793">
    <property type="entry name" value="Peroxidases_heam-ligand_BS"/>
</dbReference>
<dbReference type="eggNOG" id="ENOG502QVXS">
    <property type="taxonomic scope" value="Eukaryota"/>
</dbReference>
<keyword evidence="12" id="KW-0325">Glycoprotein</keyword>
<dbReference type="GO" id="GO:0006979">
    <property type="term" value="P:response to oxidative stress"/>
    <property type="evidence" value="ECO:0007669"/>
    <property type="project" value="UniProtKB-UniRule"/>
</dbReference>
<evidence type="ECO:0000256" key="17">
    <source>
        <dbReference type="RuleBase" id="RU362060"/>
    </source>
</evidence>
<dbReference type="FunFam" id="1.10.520.10:FF:000009">
    <property type="entry name" value="Peroxidase"/>
    <property type="match status" value="1"/>
</dbReference>
<sequence>MLNISRRHAPLCFTDLYKNSFHCLTFCSLQNSKMASSSANAVISSFFFLSLLIGGSFAQLSETFYDQTCPRLANVVRASVKKAIESDIRAGAKLIRLHFHDCFVNGCDGSVLLEDAPGIVSELNSPGNQGIQGLEIVDAIKADVERECPGIVSCADILAQASKDSVDVQGGPSWRVLYGRRDSRIANKTGADSNLASPFETLDQLKAKFRNVGLNTMDLVSLSGAHTFGRSRCRFFSHRFANFNNTGRPDQSLNPDYRSFLEGVCSAGADTRANFDPVTPDVFDKNYYTNLQVGKGLLQSDQELFSTPGADTIAIVNSFAEREGTFFKEFRQSMINMGNIKPLTGGQGEIRRNCRRVNSNSGLLGGEGEGSEGHDVM</sequence>
<dbReference type="PANTHER" id="PTHR31388:SF147">
    <property type="entry name" value="PEROXIDASE 58"/>
    <property type="match status" value="1"/>
</dbReference>
<evidence type="ECO:0000259" key="19">
    <source>
        <dbReference type="PROSITE" id="PS50873"/>
    </source>
</evidence>
<comment type="catalytic activity">
    <reaction evidence="1 17">
        <text>2 a phenolic donor + H2O2 = 2 a phenolic radical donor + 2 H2O</text>
        <dbReference type="Rhea" id="RHEA:56136"/>
        <dbReference type="ChEBI" id="CHEBI:15377"/>
        <dbReference type="ChEBI" id="CHEBI:16240"/>
        <dbReference type="ChEBI" id="CHEBI:139520"/>
        <dbReference type="ChEBI" id="CHEBI:139521"/>
        <dbReference type="EC" id="1.11.1.7"/>
    </reaction>
</comment>
<feature type="binding site" evidence="14">
    <location>
        <position position="227"/>
    </location>
    <ligand>
        <name>Ca(2+)</name>
        <dbReference type="ChEBI" id="CHEBI:29108"/>
        <label>2</label>
    </ligand>
</feature>
<keyword evidence="5 17" id="KW-0575">Peroxidase</keyword>
<protein>
    <recommendedName>
        <fullName evidence="4 17">Peroxidase</fullName>
        <ecNumber evidence="4 17">1.11.1.7</ecNumber>
    </recommendedName>
</protein>
<gene>
    <name evidence="20" type="ORF">Csa_4G285760</name>
</gene>
<dbReference type="PROSITE" id="PS50873">
    <property type="entry name" value="PEROXIDASE_4"/>
    <property type="match status" value="1"/>
</dbReference>
<dbReference type="GO" id="GO:0140825">
    <property type="term" value="F:lactoperoxidase activity"/>
    <property type="evidence" value="ECO:0007669"/>
    <property type="project" value="UniProtKB-EC"/>
</dbReference>
<evidence type="ECO:0000256" key="5">
    <source>
        <dbReference type="ARBA" id="ARBA00022559"/>
    </source>
</evidence>
<evidence type="ECO:0000256" key="14">
    <source>
        <dbReference type="PIRSR" id="PIRSR600823-3"/>
    </source>
</evidence>
<feature type="binding site" evidence="14">
    <location>
        <position position="122"/>
    </location>
    <ligand>
        <name>Ca(2+)</name>
        <dbReference type="ChEBI" id="CHEBI:29108"/>
        <label>1</label>
    </ligand>
</feature>
<dbReference type="Gene3D" id="1.10.420.10">
    <property type="entry name" value="Peroxidase, domain 2"/>
    <property type="match status" value="1"/>
</dbReference>
<evidence type="ECO:0000256" key="18">
    <source>
        <dbReference type="SAM" id="MobiDB-lite"/>
    </source>
</evidence>
<evidence type="ECO:0000256" key="11">
    <source>
        <dbReference type="ARBA" id="ARBA00023157"/>
    </source>
</evidence>
<comment type="similarity">
    <text evidence="17">Belongs to the peroxidase family. Classical plant (class III) peroxidase subfamily.</text>
</comment>
<feature type="binding site" evidence="14">
    <location>
        <position position="276"/>
    </location>
    <ligand>
        <name>Ca(2+)</name>
        <dbReference type="ChEBI" id="CHEBI:29108"/>
        <label>2</label>
    </ligand>
</feature>
<dbReference type="InterPro" id="IPR010255">
    <property type="entry name" value="Haem_peroxidase_sf"/>
</dbReference>
<feature type="domain" description="Plant heme peroxidase family profile" evidence="19">
    <location>
        <begin position="59"/>
        <end position="358"/>
    </location>
</feature>
<keyword evidence="9 17" id="KW-0560">Oxidoreductase</keyword>
<evidence type="ECO:0000313" key="21">
    <source>
        <dbReference type="Proteomes" id="UP000029981"/>
    </source>
</evidence>
<dbReference type="OMA" id="TCPRLAN"/>
<evidence type="ECO:0000256" key="2">
    <source>
        <dbReference type="ARBA" id="ARBA00002322"/>
    </source>
</evidence>
<dbReference type="InterPro" id="IPR002016">
    <property type="entry name" value="Haem_peroxidase"/>
</dbReference>
<name>A0A0A0KWW3_CUCSA</name>
<evidence type="ECO:0000256" key="9">
    <source>
        <dbReference type="ARBA" id="ARBA00023002"/>
    </source>
</evidence>
<dbReference type="InterPro" id="IPR033905">
    <property type="entry name" value="Secretory_peroxidase"/>
</dbReference>
<dbReference type="InterPro" id="IPR000823">
    <property type="entry name" value="Peroxidase_pln"/>
</dbReference>
<dbReference type="EMBL" id="CM002925">
    <property type="protein sequence ID" value="KGN54100.1"/>
    <property type="molecule type" value="Genomic_DNA"/>
</dbReference>
<dbReference type="GO" id="GO:0046872">
    <property type="term" value="F:metal ion binding"/>
    <property type="evidence" value="ECO:0007669"/>
    <property type="project" value="UniProtKB-UniRule"/>
</dbReference>
<evidence type="ECO:0000256" key="8">
    <source>
        <dbReference type="ARBA" id="ARBA00022837"/>
    </source>
</evidence>
<dbReference type="Gramene" id="KGN54100">
    <property type="protein sequence ID" value="KGN54100"/>
    <property type="gene ID" value="Csa_4G285760"/>
</dbReference>
<keyword evidence="11 16" id="KW-1015">Disulfide bond</keyword>
<dbReference type="PRINTS" id="PR00458">
    <property type="entry name" value="PEROXIDASE"/>
</dbReference>
<comment type="cofactor">
    <cofactor evidence="14 17">
        <name>heme b</name>
        <dbReference type="ChEBI" id="CHEBI:60344"/>
    </cofactor>
    <text evidence="14 17">Binds 1 heme b (iron(II)-protoporphyrin IX) group per subunit.</text>
</comment>
<dbReference type="PROSITE" id="PS00435">
    <property type="entry name" value="PEROXIDASE_1"/>
    <property type="match status" value="1"/>
</dbReference>
<dbReference type="PRINTS" id="PR00461">
    <property type="entry name" value="PLPEROXIDASE"/>
</dbReference>
<dbReference type="GO" id="GO:0004601">
    <property type="term" value="F:peroxidase activity"/>
    <property type="evidence" value="ECO:0000318"/>
    <property type="project" value="GO_Central"/>
</dbReference>